<feature type="region of interest" description="Disordered" evidence="1">
    <location>
        <begin position="1"/>
        <end position="73"/>
    </location>
</feature>
<evidence type="ECO:0000256" key="1">
    <source>
        <dbReference type="SAM" id="MobiDB-lite"/>
    </source>
</evidence>
<dbReference type="EMBL" id="JARJCW010000095">
    <property type="protein sequence ID" value="KAJ7194855.1"/>
    <property type="molecule type" value="Genomic_DNA"/>
</dbReference>
<feature type="compositionally biased region" description="Basic and acidic residues" evidence="1">
    <location>
        <begin position="48"/>
        <end position="68"/>
    </location>
</feature>
<dbReference type="AlphaFoldDB" id="A0AAD6Y070"/>
<comment type="caution">
    <text evidence="2">The sequence shown here is derived from an EMBL/GenBank/DDBJ whole genome shotgun (WGS) entry which is preliminary data.</text>
</comment>
<sequence length="396" mass="42910">MVTTRKQALQSEAAEAPDNLSKHHAPENSCLKPTDSPSDSESADSDSEPVKKKVKIDSQQEDVGDKEASLSTVRQMGATERGYIYFFFRPKVDNDDPASIDDVKNLHMLLVPRPPKFATADDAQAGTGTASEDDTQDMQLLSQADDAVPARPELDDAEQHYRLLTVGKKTLPDPAAHSGPGRRKESFWATVTAVGDDLDELEKGMGEKTYETKTRGTRRDPRARLAARGCYAIVNNEARIPSQETTYLGYRLSHPAPPALGPVHAALGIHRAGAFVLQVKNPETPGSGATTTAKAVSFPREIMHAVFGQGRRGRDPRGLRFAPCAQPRMLDYAGVELLLVAVRAGEAGLEESLGDGRGDALTEAAETDEELSVGEIFRELWAGEGEIPEVLNGEWI</sequence>
<dbReference type="PANTHER" id="PTHR34776">
    <property type="entry name" value="F17F16.3 PROTEIN"/>
    <property type="match status" value="1"/>
</dbReference>
<organism evidence="2 3">
    <name type="scientific">Mycena pura</name>
    <dbReference type="NCBI Taxonomy" id="153505"/>
    <lineage>
        <taxon>Eukaryota</taxon>
        <taxon>Fungi</taxon>
        <taxon>Dikarya</taxon>
        <taxon>Basidiomycota</taxon>
        <taxon>Agaricomycotina</taxon>
        <taxon>Agaricomycetes</taxon>
        <taxon>Agaricomycetidae</taxon>
        <taxon>Agaricales</taxon>
        <taxon>Marasmiineae</taxon>
        <taxon>Mycenaceae</taxon>
        <taxon>Mycena</taxon>
    </lineage>
</organism>
<gene>
    <name evidence="2" type="ORF">GGX14DRAFT_677983</name>
</gene>
<protein>
    <submittedName>
        <fullName evidence="2">Uncharacterized protein</fullName>
    </submittedName>
</protein>
<name>A0AAD6Y070_9AGAR</name>
<evidence type="ECO:0000313" key="2">
    <source>
        <dbReference type="EMBL" id="KAJ7194855.1"/>
    </source>
</evidence>
<proteinExistence type="predicted"/>
<dbReference type="Proteomes" id="UP001219525">
    <property type="component" value="Unassembled WGS sequence"/>
</dbReference>
<dbReference type="PANTHER" id="PTHR34776:SF1">
    <property type="entry name" value="F17F16.3 PROTEIN"/>
    <property type="match status" value="1"/>
</dbReference>
<feature type="compositionally biased region" description="Polar residues" evidence="1">
    <location>
        <begin position="1"/>
        <end position="10"/>
    </location>
</feature>
<reference evidence="2" key="1">
    <citation type="submission" date="2023-03" db="EMBL/GenBank/DDBJ databases">
        <title>Massive genome expansion in bonnet fungi (Mycena s.s.) driven by repeated elements and novel gene families across ecological guilds.</title>
        <authorList>
            <consortium name="Lawrence Berkeley National Laboratory"/>
            <person name="Harder C.B."/>
            <person name="Miyauchi S."/>
            <person name="Viragh M."/>
            <person name="Kuo A."/>
            <person name="Thoen E."/>
            <person name="Andreopoulos B."/>
            <person name="Lu D."/>
            <person name="Skrede I."/>
            <person name="Drula E."/>
            <person name="Henrissat B."/>
            <person name="Morin E."/>
            <person name="Kohler A."/>
            <person name="Barry K."/>
            <person name="LaButti K."/>
            <person name="Morin E."/>
            <person name="Salamov A."/>
            <person name="Lipzen A."/>
            <person name="Mereny Z."/>
            <person name="Hegedus B."/>
            <person name="Baldrian P."/>
            <person name="Stursova M."/>
            <person name="Weitz H."/>
            <person name="Taylor A."/>
            <person name="Grigoriev I.V."/>
            <person name="Nagy L.G."/>
            <person name="Martin F."/>
            <person name="Kauserud H."/>
        </authorList>
    </citation>
    <scope>NUCLEOTIDE SEQUENCE</scope>
    <source>
        <strain evidence="2">9144</strain>
    </source>
</reference>
<accession>A0AAD6Y070</accession>
<keyword evidence="3" id="KW-1185">Reference proteome</keyword>
<evidence type="ECO:0000313" key="3">
    <source>
        <dbReference type="Proteomes" id="UP001219525"/>
    </source>
</evidence>